<evidence type="ECO:0000256" key="4">
    <source>
        <dbReference type="ARBA" id="ARBA00022989"/>
    </source>
</evidence>
<keyword evidence="9" id="KW-1185">Reference proteome</keyword>
<feature type="transmembrane region" description="Helical" evidence="6">
    <location>
        <begin position="20"/>
        <end position="40"/>
    </location>
</feature>
<evidence type="ECO:0000256" key="3">
    <source>
        <dbReference type="ARBA" id="ARBA00022692"/>
    </source>
</evidence>
<protein>
    <submittedName>
        <fullName evidence="8">Sodium:proton antiporter</fullName>
    </submittedName>
</protein>
<evidence type="ECO:0000256" key="5">
    <source>
        <dbReference type="ARBA" id="ARBA00023136"/>
    </source>
</evidence>
<accession>A0ABS8C6E2</accession>
<evidence type="ECO:0000256" key="6">
    <source>
        <dbReference type="SAM" id="Phobius"/>
    </source>
</evidence>
<feature type="transmembrane region" description="Helical" evidence="6">
    <location>
        <begin position="304"/>
        <end position="334"/>
    </location>
</feature>
<evidence type="ECO:0000256" key="1">
    <source>
        <dbReference type="ARBA" id="ARBA00004651"/>
    </source>
</evidence>
<dbReference type="PANTHER" id="PTHR43478:SF1">
    <property type="entry name" value="NA+_H+ ANTIPORTER NHAC-LIKE C-TERMINAL DOMAIN-CONTAINING PROTEIN"/>
    <property type="match status" value="1"/>
</dbReference>
<feature type="transmembrane region" description="Helical" evidence="6">
    <location>
        <begin position="215"/>
        <end position="238"/>
    </location>
</feature>
<feature type="transmembrane region" description="Helical" evidence="6">
    <location>
        <begin position="392"/>
        <end position="412"/>
    </location>
</feature>
<keyword evidence="2" id="KW-1003">Cell membrane</keyword>
<feature type="transmembrane region" description="Helical" evidence="6">
    <location>
        <begin position="481"/>
        <end position="498"/>
    </location>
</feature>
<dbReference type="EMBL" id="JAEINI020000009">
    <property type="protein sequence ID" value="MCB5227700.1"/>
    <property type="molecule type" value="Genomic_DNA"/>
</dbReference>
<evidence type="ECO:0000256" key="2">
    <source>
        <dbReference type="ARBA" id="ARBA00022475"/>
    </source>
</evidence>
<dbReference type="Proteomes" id="UP000633814">
    <property type="component" value="Unassembled WGS sequence"/>
</dbReference>
<gene>
    <name evidence="8" type="ORF">JAO78_012845</name>
</gene>
<dbReference type="Pfam" id="PF03553">
    <property type="entry name" value="Na_H_antiporter"/>
    <property type="match status" value="1"/>
</dbReference>
<feature type="transmembrane region" description="Helical" evidence="6">
    <location>
        <begin position="419"/>
        <end position="442"/>
    </location>
</feature>
<feature type="transmembrane region" description="Helical" evidence="6">
    <location>
        <begin position="47"/>
        <end position="65"/>
    </location>
</feature>
<evidence type="ECO:0000313" key="8">
    <source>
        <dbReference type="EMBL" id="MCB5227700.1"/>
    </source>
</evidence>
<evidence type="ECO:0000313" key="9">
    <source>
        <dbReference type="Proteomes" id="UP000633814"/>
    </source>
</evidence>
<keyword evidence="4 6" id="KW-1133">Transmembrane helix</keyword>
<keyword evidence="3 6" id="KW-0812">Transmembrane</keyword>
<feature type="transmembrane region" description="Helical" evidence="6">
    <location>
        <begin position="85"/>
        <end position="111"/>
    </location>
</feature>
<feature type="transmembrane region" description="Helical" evidence="6">
    <location>
        <begin position="123"/>
        <end position="143"/>
    </location>
</feature>
<name>A0ABS8C6E2_9ALTE</name>
<comment type="subcellular location">
    <subcellularLocation>
        <location evidence="1">Cell membrane</location>
        <topology evidence="1">Multi-pass membrane protein</topology>
    </subcellularLocation>
</comment>
<evidence type="ECO:0000259" key="7">
    <source>
        <dbReference type="Pfam" id="PF03553"/>
    </source>
</evidence>
<feature type="transmembrane region" description="Helical" evidence="6">
    <location>
        <begin position="163"/>
        <end position="194"/>
    </location>
</feature>
<proteinExistence type="predicted"/>
<keyword evidence="5 6" id="KW-0472">Membrane</keyword>
<organism evidence="8 9">
    <name type="scientific">Alishewanella maricola</name>
    <dbReference type="NCBI Taxonomy" id="2795740"/>
    <lineage>
        <taxon>Bacteria</taxon>
        <taxon>Pseudomonadati</taxon>
        <taxon>Pseudomonadota</taxon>
        <taxon>Gammaproteobacteria</taxon>
        <taxon>Alteromonadales</taxon>
        <taxon>Alteromonadaceae</taxon>
        <taxon>Alishewanella</taxon>
    </lineage>
</organism>
<feature type="domain" description="Na+/H+ antiporter NhaC-like C-terminal" evidence="7">
    <location>
        <begin position="208"/>
        <end position="498"/>
    </location>
</feature>
<reference evidence="8 9" key="1">
    <citation type="submission" date="2021-10" db="EMBL/GenBank/DDBJ databases">
        <title>Alishewanella koreense sp. nov. isolated from seawater of southwestern coast in South Korea and the proposal for the reclassification of Rheinheimera perlucida and Rheinheimera tuosuensis as Arsukibacterium perlucida and Arsukibacterium tuosuensis.</title>
        <authorList>
            <person name="Kim K.H."/>
            <person name="Ruan W."/>
            <person name="Kim K.R."/>
            <person name="Baek J.H."/>
            <person name="Jeon C.O."/>
        </authorList>
    </citation>
    <scope>NUCLEOTIDE SEQUENCE [LARGE SCALE GENOMIC DNA]</scope>
    <source>
        <strain evidence="8 9">16-MA</strain>
    </source>
</reference>
<comment type="caution">
    <text evidence="8">The sequence shown here is derived from an EMBL/GenBank/DDBJ whole genome shotgun (WGS) entry which is preliminary data.</text>
</comment>
<sequence>MSAEDTLGSLAEPVAAAVEAAAIAPSAISLIPPLVVLAFAIWLKRPILALVLGAASGLLLIGSPLDALFNLGETSVRVMQDETIGWLILVCGGFGALIALLVHTGGAFAFGRMAQQYAKGRKPSLFMTYLLGLIIFIDDYLNALTVGETMKRLTDKYKVSREMLAYVVDSTAAPMCVLVPISTWAIFFGGLLVANDIAPASDPNGIKTYIAAIPYMIYAWLALIMVPLVILGIVPLIGPMKKAELAAMQAVDAPLNSVVSAEALASSVANHATATGQPHTGFAVASLEEEFDHADKNDGKLMNFLLPMLMLIGFTIWFEAEIWPALILTFIITIPMYMAQRLMPFVDMMELMMHGFKTMLPAICTVIAAFTFKDVCDQLGLPLYVIENLAPYMTAQMLPALVFVAMAVLAFVTGSSWGIFAVSIPIVMPLAMTVEANIPLVIGALLSASSFGSQACFYSDSTVLAAQGSGCNLMSHALTQFPYALMAAIAAFFGFILLA</sequence>
<dbReference type="InterPro" id="IPR018461">
    <property type="entry name" value="Na/H_Antiport_NhaC-like_C"/>
</dbReference>
<dbReference type="RefSeq" id="WP_226751762.1">
    <property type="nucleotide sequence ID" value="NZ_JAEINI020000009.1"/>
</dbReference>
<dbReference type="PANTHER" id="PTHR43478">
    <property type="entry name" value="NA+/H+ ANTIPORTER-RELATED"/>
    <property type="match status" value="1"/>
</dbReference>
<feature type="transmembrane region" description="Helical" evidence="6">
    <location>
        <begin position="355"/>
        <end position="372"/>
    </location>
</feature>